<reference evidence="2 3" key="1">
    <citation type="submission" date="2022-05" db="EMBL/GenBank/DDBJ databases">
        <title>Description of the Bartonella bilalgolemii sp. nov. Isolated from Apodemus uralensis (Pallas 1811).</title>
        <authorList>
            <person name="Zgheib R."/>
            <person name="Celebi B."/>
        </authorList>
    </citation>
    <scope>NUCLEOTIDE SEQUENCE [LARGE SCALE GENOMIC DNA]</scope>
    <source>
        <strain evidence="2 3">G70</strain>
    </source>
</reference>
<evidence type="ECO:0000313" key="2">
    <source>
        <dbReference type="EMBL" id="MCL6230039.1"/>
    </source>
</evidence>
<comment type="caution">
    <text evidence="2">The sequence shown here is derived from an EMBL/GenBank/DDBJ whole genome shotgun (WGS) entry which is preliminary data.</text>
</comment>
<sequence>MQILNLKQLFLTNRQQPMQKKFVATAIGHVPWGDGAAEYFYNLYEYEDGTRECEKFDGGQYYTIPENADFSTKAQVKAWIYGGNVPRNILNIEPLIEEVNKNIKKHSVKMVMDDQDDEPMLKKMDQEIEKALHQEFKKSKKRKAFQKKSDSVKRLLSI</sequence>
<feature type="region of interest" description="Disordered" evidence="1">
    <location>
        <begin position="139"/>
        <end position="158"/>
    </location>
</feature>
<dbReference type="EMBL" id="JAMCOF010000008">
    <property type="protein sequence ID" value="MCL6230039.1"/>
    <property type="molecule type" value="Genomic_DNA"/>
</dbReference>
<accession>A0ABT0PBP7</accession>
<dbReference type="Proteomes" id="UP001523003">
    <property type="component" value="Unassembled WGS sequence"/>
</dbReference>
<gene>
    <name evidence="2" type="ORF">M4Z11_05435</name>
</gene>
<protein>
    <recommendedName>
        <fullName evidence="4">Genomic island protein</fullName>
    </recommendedName>
</protein>
<dbReference type="RefSeq" id="WP_249677314.1">
    <property type="nucleotide sequence ID" value="NZ_JAMCOF010000008.1"/>
</dbReference>
<organism evidence="2 3">
    <name type="scientific">Bartonella bilalgolemii</name>
    <dbReference type="NCBI Taxonomy" id="2942911"/>
    <lineage>
        <taxon>Bacteria</taxon>
        <taxon>Pseudomonadati</taxon>
        <taxon>Pseudomonadota</taxon>
        <taxon>Alphaproteobacteria</taxon>
        <taxon>Hyphomicrobiales</taxon>
        <taxon>Bartonellaceae</taxon>
        <taxon>Bartonella</taxon>
    </lineage>
</organism>
<proteinExistence type="predicted"/>
<keyword evidence="3" id="KW-1185">Reference proteome</keyword>
<feature type="compositionally biased region" description="Basic and acidic residues" evidence="1">
    <location>
        <begin position="147"/>
        <end position="158"/>
    </location>
</feature>
<evidence type="ECO:0008006" key="4">
    <source>
        <dbReference type="Google" id="ProtNLM"/>
    </source>
</evidence>
<name>A0ABT0PBP7_9HYPH</name>
<evidence type="ECO:0000313" key="3">
    <source>
        <dbReference type="Proteomes" id="UP001523003"/>
    </source>
</evidence>
<evidence type="ECO:0000256" key="1">
    <source>
        <dbReference type="SAM" id="MobiDB-lite"/>
    </source>
</evidence>